<organism evidence="1 2">
    <name type="scientific">Dichomitus squalens</name>
    <dbReference type="NCBI Taxonomy" id="114155"/>
    <lineage>
        <taxon>Eukaryota</taxon>
        <taxon>Fungi</taxon>
        <taxon>Dikarya</taxon>
        <taxon>Basidiomycota</taxon>
        <taxon>Agaricomycotina</taxon>
        <taxon>Agaricomycetes</taxon>
        <taxon>Polyporales</taxon>
        <taxon>Polyporaceae</taxon>
        <taxon>Dichomitus</taxon>
    </lineage>
</organism>
<proteinExistence type="predicted"/>
<dbReference type="EMBL" id="ML145134">
    <property type="protein sequence ID" value="TBU57685.1"/>
    <property type="molecule type" value="Genomic_DNA"/>
</dbReference>
<evidence type="ECO:0000313" key="1">
    <source>
        <dbReference type="EMBL" id="TBU57685.1"/>
    </source>
</evidence>
<dbReference type="AlphaFoldDB" id="A0A4Q9PTG4"/>
<sequence length="78" mass="8931">MSQKVRVTTKMLLIISSRRPSRLRRHEGLVILIAGGANWVASISRMKKRSLAAIGERRVLDSFVGLKTFEYKAAYRRQ</sequence>
<keyword evidence="2" id="KW-1185">Reference proteome</keyword>
<name>A0A4Q9PTG4_9APHY</name>
<gene>
    <name evidence="1" type="ORF">BD310DRAFT_537130</name>
</gene>
<dbReference type="Proteomes" id="UP000292082">
    <property type="component" value="Unassembled WGS sequence"/>
</dbReference>
<evidence type="ECO:0000313" key="2">
    <source>
        <dbReference type="Proteomes" id="UP000292082"/>
    </source>
</evidence>
<reference evidence="1 2" key="1">
    <citation type="submission" date="2019-01" db="EMBL/GenBank/DDBJ databases">
        <title>Draft genome sequences of three monokaryotic isolates of the white-rot basidiomycete fungus Dichomitus squalens.</title>
        <authorList>
            <consortium name="DOE Joint Genome Institute"/>
            <person name="Lopez S.C."/>
            <person name="Andreopoulos B."/>
            <person name="Pangilinan J."/>
            <person name="Lipzen A."/>
            <person name="Riley R."/>
            <person name="Ahrendt S."/>
            <person name="Ng V."/>
            <person name="Barry K."/>
            <person name="Daum C."/>
            <person name="Grigoriev I.V."/>
            <person name="Hilden K.S."/>
            <person name="Makela M.R."/>
            <person name="de Vries R.P."/>
        </authorList>
    </citation>
    <scope>NUCLEOTIDE SEQUENCE [LARGE SCALE GENOMIC DNA]</scope>
    <source>
        <strain evidence="1 2">CBS 464.89</strain>
    </source>
</reference>
<accession>A0A4Q9PTG4</accession>
<protein>
    <submittedName>
        <fullName evidence="1">Uncharacterized protein</fullName>
    </submittedName>
</protein>